<evidence type="ECO:0000313" key="5">
    <source>
        <dbReference type="EMBL" id="AES70952.1"/>
    </source>
</evidence>
<comment type="subcellular location">
    <subcellularLocation>
        <location evidence="1">Secreted</location>
    </subcellularLocation>
</comment>
<keyword evidence="7" id="KW-1185">Reference proteome</keyword>
<dbReference type="Gene3D" id="3.40.50.200">
    <property type="entry name" value="Peptidase S8/S53 domain"/>
    <property type="match status" value="3"/>
</dbReference>
<evidence type="ECO:0000259" key="4">
    <source>
        <dbReference type="Pfam" id="PF00082"/>
    </source>
</evidence>
<keyword evidence="3" id="KW-0732">Signal</keyword>
<dbReference type="eggNOG" id="ENOG502QRA7">
    <property type="taxonomic scope" value="Eukaryota"/>
</dbReference>
<accession>G7J9B7</accession>
<keyword evidence="5" id="KW-0645">Protease</keyword>
<proteinExistence type="inferred from homology"/>
<dbReference type="InterPro" id="IPR036852">
    <property type="entry name" value="Peptidase_S8/S53_dom_sf"/>
</dbReference>
<evidence type="ECO:0000313" key="7">
    <source>
        <dbReference type="Proteomes" id="UP000002051"/>
    </source>
</evidence>
<dbReference type="InterPro" id="IPR045051">
    <property type="entry name" value="SBT"/>
</dbReference>
<dbReference type="AlphaFoldDB" id="G7J9B7"/>
<evidence type="ECO:0000256" key="2">
    <source>
        <dbReference type="ARBA" id="ARBA00011073"/>
    </source>
</evidence>
<evidence type="ECO:0000256" key="3">
    <source>
        <dbReference type="ARBA" id="ARBA00022729"/>
    </source>
</evidence>
<gene>
    <name evidence="5" type="ordered locus">MTR_3g065240</name>
</gene>
<keyword evidence="5" id="KW-0378">Hydrolase</keyword>
<dbReference type="Gene3D" id="3.50.30.30">
    <property type="match status" value="1"/>
</dbReference>
<dbReference type="InterPro" id="IPR000209">
    <property type="entry name" value="Peptidase_S8/S53_dom"/>
</dbReference>
<dbReference type="PANTHER" id="PTHR10795">
    <property type="entry name" value="PROPROTEIN CONVERTASE SUBTILISIN/KEXIN"/>
    <property type="match status" value="1"/>
</dbReference>
<evidence type="ECO:0000256" key="1">
    <source>
        <dbReference type="ARBA" id="ARBA00004613"/>
    </source>
</evidence>
<feature type="domain" description="Peptidase S8/S53" evidence="4">
    <location>
        <begin position="42"/>
        <end position="222"/>
    </location>
</feature>
<dbReference type="Pfam" id="PF00082">
    <property type="entry name" value="Peptidase_S8"/>
    <property type="match status" value="1"/>
</dbReference>
<reference evidence="5 7" key="1">
    <citation type="journal article" date="2011" name="Nature">
        <title>The Medicago genome provides insight into the evolution of rhizobial symbioses.</title>
        <authorList>
            <person name="Young N.D."/>
            <person name="Debelle F."/>
            <person name="Oldroyd G.E."/>
            <person name="Geurts R."/>
            <person name="Cannon S.B."/>
            <person name="Udvardi M.K."/>
            <person name="Benedito V.A."/>
            <person name="Mayer K.F."/>
            <person name="Gouzy J."/>
            <person name="Schoof H."/>
            <person name="Van de Peer Y."/>
            <person name="Proost S."/>
            <person name="Cook D.R."/>
            <person name="Meyers B.C."/>
            <person name="Spannagl M."/>
            <person name="Cheung F."/>
            <person name="De Mita S."/>
            <person name="Krishnakumar V."/>
            <person name="Gundlach H."/>
            <person name="Zhou S."/>
            <person name="Mudge J."/>
            <person name="Bharti A.K."/>
            <person name="Murray J.D."/>
            <person name="Naoumkina M.A."/>
            <person name="Rosen B."/>
            <person name="Silverstein K.A."/>
            <person name="Tang H."/>
            <person name="Rombauts S."/>
            <person name="Zhao P.X."/>
            <person name="Zhou P."/>
            <person name="Barbe V."/>
            <person name="Bardou P."/>
            <person name="Bechner M."/>
            <person name="Bellec A."/>
            <person name="Berger A."/>
            <person name="Berges H."/>
            <person name="Bidwell S."/>
            <person name="Bisseling T."/>
            <person name="Choisne N."/>
            <person name="Couloux A."/>
            <person name="Denny R."/>
            <person name="Deshpande S."/>
            <person name="Dai X."/>
            <person name="Doyle J.J."/>
            <person name="Dudez A.M."/>
            <person name="Farmer A.D."/>
            <person name="Fouteau S."/>
            <person name="Franken C."/>
            <person name="Gibelin C."/>
            <person name="Gish J."/>
            <person name="Goldstein S."/>
            <person name="Gonzalez A.J."/>
            <person name="Green P.J."/>
            <person name="Hallab A."/>
            <person name="Hartog M."/>
            <person name="Hua A."/>
            <person name="Humphray S.J."/>
            <person name="Jeong D.H."/>
            <person name="Jing Y."/>
            <person name="Jocker A."/>
            <person name="Kenton S.M."/>
            <person name="Kim D.J."/>
            <person name="Klee K."/>
            <person name="Lai H."/>
            <person name="Lang C."/>
            <person name="Lin S."/>
            <person name="Macmil S.L."/>
            <person name="Magdelenat G."/>
            <person name="Matthews L."/>
            <person name="McCorrison J."/>
            <person name="Monaghan E.L."/>
            <person name="Mun J.H."/>
            <person name="Najar F.Z."/>
            <person name="Nicholson C."/>
            <person name="Noirot C."/>
            <person name="O'Bleness M."/>
            <person name="Paule C.R."/>
            <person name="Poulain J."/>
            <person name="Prion F."/>
            <person name="Qin B."/>
            <person name="Qu C."/>
            <person name="Retzel E.F."/>
            <person name="Riddle C."/>
            <person name="Sallet E."/>
            <person name="Samain S."/>
            <person name="Samson N."/>
            <person name="Sanders I."/>
            <person name="Saurat O."/>
            <person name="Scarpelli C."/>
            <person name="Schiex T."/>
            <person name="Segurens B."/>
            <person name="Severin A.J."/>
            <person name="Sherrier D.J."/>
            <person name="Shi R."/>
            <person name="Sims S."/>
            <person name="Singer S.R."/>
            <person name="Sinharoy S."/>
            <person name="Sterck L."/>
            <person name="Viollet A."/>
            <person name="Wang B.B."/>
            <person name="Wang K."/>
            <person name="Wang M."/>
            <person name="Wang X."/>
            <person name="Warfsmann J."/>
            <person name="Weissenbach J."/>
            <person name="White D.D."/>
            <person name="White J.D."/>
            <person name="Wiley G.B."/>
            <person name="Wincker P."/>
            <person name="Xing Y."/>
            <person name="Yang L."/>
            <person name="Yao Z."/>
            <person name="Ying F."/>
            <person name="Zhai J."/>
            <person name="Zhou L."/>
            <person name="Zuber A."/>
            <person name="Denarie J."/>
            <person name="Dixon R.A."/>
            <person name="May G.D."/>
            <person name="Schwartz D.C."/>
            <person name="Rogers J."/>
            <person name="Quetier F."/>
            <person name="Town C.D."/>
            <person name="Roe B.A."/>
        </authorList>
    </citation>
    <scope>NUCLEOTIDE SEQUENCE [LARGE SCALE GENOMIC DNA]</scope>
    <source>
        <strain evidence="5">A17</strain>
        <strain evidence="6 7">cv. Jemalong A17</strain>
    </source>
</reference>
<dbReference type="STRING" id="3880.G7J9B7"/>
<reference evidence="6" key="3">
    <citation type="submission" date="2015-04" db="UniProtKB">
        <authorList>
            <consortium name="EnsemblPlants"/>
        </authorList>
    </citation>
    <scope>IDENTIFICATION</scope>
    <source>
        <strain evidence="6">cv. Jemalong A17</strain>
    </source>
</reference>
<sequence length="273" mass="29745">MSCLRVYRSSRCDTANILSAFDDSIACGIDILSVLIGGEVGNHHILTIFATGNKGPQPVSLDNFSAWSIVVGVVAIDRNPDGKLINGKIVMCGCGRGSQEAFRVGVIGVLTQGKTSRDTASPFPLPGCYFKQRLPLKYINIYTLQGIKTSSATIFKKNELENTLAPMVASFSLRGRSIVTPDILKFNIMSGISMACPHVSGATRYIKSFQPKWSHTAIRYAFMILNLGLIYDASCDRDCIMFLCGQGYNKIILQLISGDDINYSKTANTTTMD</sequence>
<dbReference type="Proteomes" id="UP000002051">
    <property type="component" value="Chromosome 3"/>
</dbReference>
<evidence type="ECO:0000313" key="6">
    <source>
        <dbReference type="EnsemblPlants" id="AES70952"/>
    </source>
</evidence>
<protein>
    <submittedName>
        <fullName evidence="5">Subtilisin-like serine protease</fullName>
    </submittedName>
</protein>
<dbReference type="SUPFAM" id="SSF52743">
    <property type="entry name" value="Subtilisin-like"/>
    <property type="match status" value="1"/>
</dbReference>
<name>G7J9B7_MEDTR</name>
<dbReference type="GO" id="GO:0004252">
    <property type="term" value="F:serine-type endopeptidase activity"/>
    <property type="evidence" value="ECO:0000318"/>
    <property type="project" value="GO_Central"/>
</dbReference>
<dbReference type="EMBL" id="CM001219">
    <property type="protein sequence ID" value="AES70952.1"/>
    <property type="molecule type" value="Genomic_DNA"/>
</dbReference>
<dbReference type="EnsemblPlants" id="AES70952">
    <property type="protein sequence ID" value="AES70952"/>
    <property type="gene ID" value="MTR_3g065240"/>
</dbReference>
<reference evidence="5 7" key="2">
    <citation type="journal article" date="2014" name="BMC Genomics">
        <title>An improved genome release (version Mt4.0) for the model legume Medicago truncatula.</title>
        <authorList>
            <person name="Tang H."/>
            <person name="Krishnakumar V."/>
            <person name="Bidwell S."/>
            <person name="Rosen B."/>
            <person name="Chan A."/>
            <person name="Zhou S."/>
            <person name="Gentzbittel L."/>
            <person name="Childs K.L."/>
            <person name="Yandell M."/>
            <person name="Gundlach H."/>
            <person name="Mayer K.F."/>
            <person name="Schwartz D.C."/>
            <person name="Town C.D."/>
        </authorList>
    </citation>
    <scope>GENOME REANNOTATION</scope>
    <source>
        <strain evidence="6 7">cv. Jemalong A17</strain>
    </source>
</reference>
<dbReference type="GO" id="GO:0006508">
    <property type="term" value="P:proteolysis"/>
    <property type="evidence" value="ECO:0007669"/>
    <property type="project" value="UniProtKB-KW"/>
</dbReference>
<dbReference type="GO" id="GO:0005576">
    <property type="term" value="C:extracellular region"/>
    <property type="evidence" value="ECO:0000318"/>
    <property type="project" value="GO_Central"/>
</dbReference>
<organism evidence="5 7">
    <name type="scientific">Medicago truncatula</name>
    <name type="common">Barrel medic</name>
    <name type="synonym">Medicago tribuloides</name>
    <dbReference type="NCBI Taxonomy" id="3880"/>
    <lineage>
        <taxon>Eukaryota</taxon>
        <taxon>Viridiplantae</taxon>
        <taxon>Streptophyta</taxon>
        <taxon>Embryophyta</taxon>
        <taxon>Tracheophyta</taxon>
        <taxon>Spermatophyta</taxon>
        <taxon>Magnoliopsida</taxon>
        <taxon>eudicotyledons</taxon>
        <taxon>Gunneridae</taxon>
        <taxon>Pentapetalae</taxon>
        <taxon>rosids</taxon>
        <taxon>fabids</taxon>
        <taxon>Fabales</taxon>
        <taxon>Fabaceae</taxon>
        <taxon>Papilionoideae</taxon>
        <taxon>50 kb inversion clade</taxon>
        <taxon>NPAAA clade</taxon>
        <taxon>Hologalegina</taxon>
        <taxon>IRL clade</taxon>
        <taxon>Trifolieae</taxon>
        <taxon>Medicago</taxon>
    </lineage>
</organism>
<comment type="similarity">
    <text evidence="2">Belongs to the peptidase S8 family.</text>
</comment>
<dbReference type="HOGENOM" id="CLU_1020715_0_0_1"/>
<dbReference type="PaxDb" id="3880-AES70952"/>